<reference evidence="1 2" key="1">
    <citation type="submission" date="2018-11" db="EMBL/GenBank/DDBJ databases">
        <authorList>
            <consortium name="Pathogen Informatics"/>
        </authorList>
    </citation>
    <scope>NUCLEOTIDE SEQUENCE [LARGE SCALE GENOMIC DNA]</scope>
</reference>
<evidence type="ECO:0000313" key="1">
    <source>
        <dbReference type="EMBL" id="VDN14411.1"/>
    </source>
</evidence>
<name>A0A3P7M8V2_DIBLA</name>
<proteinExistence type="predicted"/>
<dbReference type="Proteomes" id="UP000281553">
    <property type="component" value="Unassembled WGS sequence"/>
</dbReference>
<dbReference type="AlphaFoldDB" id="A0A3P7M8V2"/>
<organism evidence="1 2">
    <name type="scientific">Dibothriocephalus latus</name>
    <name type="common">Fish tapeworm</name>
    <name type="synonym">Diphyllobothrium latum</name>
    <dbReference type="NCBI Taxonomy" id="60516"/>
    <lineage>
        <taxon>Eukaryota</taxon>
        <taxon>Metazoa</taxon>
        <taxon>Spiralia</taxon>
        <taxon>Lophotrochozoa</taxon>
        <taxon>Platyhelminthes</taxon>
        <taxon>Cestoda</taxon>
        <taxon>Eucestoda</taxon>
        <taxon>Diphyllobothriidea</taxon>
        <taxon>Diphyllobothriidae</taxon>
        <taxon>Dibothriocephalus</taxon>
    </lineage>
</organism>
<gene>
    <name evidence="1" type="ORF">DILT_LOCUS10242</name>
</gene>
<accession>A0A3P7M8V2</accession>
<keyword evidence="2" id="KW-1185">Reference proteome</keyword>
<protein>
    <submittedName>
        <fullName evidence="1">Uncharacterized protein</fullName>
    </submittedName>
</protein>
<dbReference type="EMBL" id="UYRU01059184">
    <property type="protein sequence ID" value="VDN14411.1"/>
    <property type="molecule type" value="Genomic_DNA"/>
</dbReference>
<sequence length="133" mass="14653">MTKDFQRNPKRQDNKTLVPVISSSSSELLPGTRIFSSIGRAFVRLSTSSNLFSPSQYRIYYTSSLAPLFFSSHAEQGSKIAVVGVFPIDVSDRSVVKSMKAAAFRANELSICSGRYPLLLTHRAKFAVAVTML</sequence>
<evidence type="ECO:0000313" key="2">
    <source>
        <dbReference type="Proteomes" id="UP000281553"/>
    </source>
</evidence>